<proteinExistence type="predicted"/>
<protein>
    <recommendedName>
        <fullName evidence="4">Lipoprotein</fullName>
    </recommendedName>
</protein>
<gene>
    <name evidence="2" type="ordered locus">GPOL_c14900</name>
</gene>
<dbReference type="KEGG" id="gpo:GPOL_c14900"/>
<accession>H6MSG3</accession>
<dbReference type="HOGENOM" id="CLU_1693019_0_0_11"/>
<evidence type="ECO:0000313" key="2">
    <source>
        <dbReference type="EMBL" id="AFA72540.1"/>
    </source>
</evidence>
<feature type="signal peptide" evidence="1">
    <location>
        <begin position="1"/>
        <end position="20"/>
    </location>
</feature>
<organism evidence="2 3">
    <name type="scientific">Gordonia polyisoprenivorans (strain DSM 44266 / VH2)</name>
    <dbReference type="NCBI Taxonomy" id="1112204"/>
    <lineage>
        <taxon>Bacteria</taxon>
        <taxon>Bacillati</taxon>
        <taxon>Actinomycetota</taxon>
        <taxon>Actinomycetes</taxon>
        <taxon>Mycobacteriales</taxon>
        <taxon>Gordoniaceae</taxon>
        <taxon>Gordonia</taxon>
    </lineage>
</organism>
<feature type="chain" id="PRO_5003604322" description="Lipoprotein" evidence="1">
    <location>
        <begin position="21"/>
        <end position="155"/>
    </location>
</feature>
<evidence type="ECO:0000256" key="1">
    <source>
        <dbReference type="SAM" id="SignalP"/>
    </source>
</evidence>
<dbReference type="AlphaFoldDB" id="H6MSG3"/>
<dbReference type="RefSeq" id="WP_014359398.1">
    <property type="nucleotide sequence ID" value="NC_016906.1"/>
</dbReference>
<evidence type="ECO:0008006" key="4">
    <source>
        <dbReference type="Google" id="ProtNLM"/>
    </source>
</evidence>
<keyword evidence="3" id="KW-1185">Reference proteome</keyword>
<name>H6MSG3_GORPV</name>
<reference evidence="2 3" key="1">
    <citation type="journal article" date="2012" name="Appl. Environ. Microbiol.">
        <title>Involvement of two latex-clearing proteins during rubber degradation and insights into the subsequent degradation pathway revealed by the genome sequence of Gordonia polyisoprenivorans strain VH2.</title>
        <authorList>
            <person name="Hiessl S."/>
            <person name="Schuldes J."/>
            <person name="Thurmer A."/>
            <person name="Halbsguth T."/>
            <person name="Broker D."/>
            <person name="Angelov A."/>
            <person name="Liebl W."/>
            <person name="Daniel R."/>
            <person name="Steinbuchel A."/>
        </authorList>
    </citation>
    <scope>NUCLEOTIDE SEQUENCE [LARGE SCALE GENOMIC DNA]</scope>
    <source>
        <strain evidence="3">DSM 44266 / VH2</strain>
    </source>
</reference>
<dbReference type="Proteomes" id="UP000009154">
    <property type="component" value="Chromosome"/>
</dbReference>
<keyword evidence="1" id="KW-0732">Signal</keyword>
<evidence type="ECO:0000313" key="3">
    <source>
        <dbReference type="Proteomes" id="UP000009154"/>
    </source>
</evidence>
<dbReference type="EMBL" id="CP003119">
    <property type="protein sequence ID" value="AFA72540.1"/>
    <property type="molecule type" value="Genomic_DNA"/>
</dbReference>
<dbReference type="GeneID" id="90158542"/>
<sequence length="155" mass="15794">MRRSTLIAATATMAATVLFAGCGTSSDSSSTDDSSSATSSVAAVALSKPDFIKAADAICAADNSQASQSASSIPAGPSGAEQQKDLFLSTYRTELQKLRALTPPPEDQAAVNDIWNALDQGLSTVASSPAGQFENPSLDKANQLAKAYGMKVCGS</sequence>
<dbReference type="PROSITE" id="PS51257">
    <property type="entry name" value="PROKAR_LIPOPROTEIN"/>
    <property type="match status" value="1"/>
</dbReference>